<dbReference type="SUPFAM" id="SSF49879">
    <property type="entry name" value="SMAD/FHA domain"/>
    <property type="match status" value="1"/>
</dbReference>
<keyword evidence="3" id="KW-1185">Reference proteome</keyword>
<feature type="region of interest" description="Disordered" evidence="1">
    <location>
        <begin position="233"/>
        <end position="317"/>
    </location>
</feature>
<evidence type="ECO:0000313" key="2">
    <source>
        <dbReference type="EMBL" id="KAF7814115.1"/>
    </source>
</evidence>
<dbReference type="Gene3D" id="2.60.200.20">
    <property type="match status" value="1"/>
</dbReference>
<dbReference type="CDD" id="cd22671">
    <property type="entry name" value="FHA_APTX-like"/>
    <property type="match status" value="1"/>
</dbReference>
<reference evidence="2" key="1">
    <citation type="submission" date="2020-09" db="EMBL/GenBank/DDBJ databases">
        <title>Genome-Enabled Discovery of Anthraquinone Biosynthesis in Senna tora.</title>
        <authorList>
            <person name="Kang S.-H."/>
            <person name="Pandey R.P."/>
            <person name="Lee C.-M."/>
            <person name="Sim J.-S."/>
            <person name="Jeong J.-T."/>
            <person name="Choi B.-S."/>
            <person name="Jung M."/>
            <person name="Ginzburg D."/>
            <person name="Zhao K."/>
            <person name="Won S.Y."/>
            <person name="Oh T.-J."/>
            <person name="Yu Y."/>
            <person name="Kim N.-H."/>
            <person name="Lee O.R."/>
            <person name="Lee T.-H."/>
            <person name="Bashyal P."/>
            <person name="Kim T.-S."/>
            <person name="Lee W.-H."/>
            <person name="Kawkins C."/>
            <person name="Kim C.-K."/>
            <person name="Kim J.S."/>
            <person name="Ahn B.O."/>
            <person name="Rhee S.Y."/>
            <person name="Sohng J.K."/>
        </authorList>
    </citation>
    <scope>NUCLEOTIDE SEQUENCE</scope>
    <source>
        <tissue evidence="2">Leaf</tissue>
    </source>
</reference>
<feature type="compositionally biased region" description="Acidic residues" evidence="1">
    <location>
        <begin position="267"/>
        <end position="317"/>
    </location>
</feature>
<comment type="caution">
    <text evidence="2">The sequence shown here is derived from an EMBL/GenBank/DDBJ whole genome shotgun (WGS) entry which is preliminary data.</text>
</comment>
<dbReference type="PANTHER" id="PTHR37733">
    <property type="entry name" value="SMAD/FHA DOMAIN-CONTAINING PROTEIN"/>
    <property type="match status" value="1"/>
</dbReference>
<evidence type="ECO:0000256" key="1">
    <source>
        <dbReference type="SAM" id="MobiDB-lite"/>
    </source>
</evidence>
<name>A0A834W8D0_9FABA</name>
<dbReference type="EMBL" id="JAAIUW010000009">
    <property type="protein sequence ID" value="KAF7814115.1"/>
    <property type="molecule type" value="Genomic_DNA"/>
</dbReference>
<feature type="compositionally biased region" description="Acidic residues" evidence="1">
    <location>
        <begin position="211"/>
        <end position="221"/>
    </location>
</feature>
<evidence type="ECO:0000313" key="3">
    <source>
        <dbReference type="Proteomes" id="UP000634136"/>
    </source>
</evidence>
<dbReference type="AlphaFoldDB" id="A0A834W8D0"/>
<sequence>MEVEVEGEDGSKFALANDDKTSFGRGLGFNTNDRTVSRRHVSFHLTNSLEKNDAGAEPRVSFEVIGRNPIWVFSKNDGAVRVFRKFEKGEMEVGDRFCLSGKAPVWFYLKGGEVQEGKTRVLVNEDEVAEIGSSHNGFDIEDIDVSGIDPVKEFGFLVIGHEFDHYPKGMIRSVKNWDWFVEEPAKDSEDEDDFEKRTTMRGKRKKVKDNADDEWTVESEEDKDIVAKIRKVKRSGYSTRSRDQHRQTQDTKVSRNSGPKKASSGDETVEDEDDDETLGGFIVDDEEENQVEEENSEEEEEEEEEFEEEEEDDELVD</sequence>
<organism evidence="2 3">
    <name type="scientific">Senna tora</name>
    <dbReference type="NCBI Taxonomy" id="362788"/>
    <lineage>
        <taxon>Eukaryota</taxon>
        <taxon>Viridiplantae</taxon>
        <taxon>Streptophyta</taxon>
        <taxon>Embryophyta</taxon>
        <taxon>Tracheophyta</taxon>
        <taxon>Spermatophyta</taxon>
        <taxon>Magnoliopsida</taxon>
        <taxon>eudicotyledons</taxon>
        <taxon>Gunneridae</taxon>
        <taxon>Pentapetalae</taxon>
        <taxon>rosids</taxon>
        <taxon>fabids</taxon>
        <taxon>Fabales</taxon>
        <taxon>Fabaceae</taxon>
        <taxon>Caesalpinioideae</taxon>
        <taxon>Cassia clade</taxon>
        <taxon>Senna</taxon>
    </lineage>
</organism>
<feature type="compositionally biased region" description="Basic and acidic residues" evidence="1">
    <location>
        <begin position="240"/>
        <end position="253"/>
    </location>
</feature>
<accession>A0A834W8D0</accession>
<gene>
    <name evidence="2" type="ORF">G2W53_028084</name>
</gene>
<feature type="region of interest" description="Disordered" evidence="1">
    <location>
        <begin position="188"/>
        <end position="221"/>
    </location>
</feature>
<dbReference type="PANTHER" id="PTHR37733:SF1">
    <property type="entry name" value="SMAD_FHA DOMAIN-CONTAINING PROTEIN"/>
    <property type="match status" value="1"/>
</dbReference>
<dbReference type="InterPro" id="IPR008984">
    <property type="entry name" value="SMAD_FHA_dom_sf"/>
</dbReference>
<protein>
    <submittedName>
        <fullName evidence="2">Mitotic apparatus protein p62-like</fullName>
    </submittedName>
</protein>
<proteinExistence type="predicted"/>
<dbReference type="OrthoDB" id="688570at2759"/>
<dbReference type="Proteomes" id="UP000634136">
    <property type="component" value="Unassembled WGS sequence"/>
</dbReference>